<keyword evidence="16" id="KW-0675">Receptor</keyword>
<reference evidence="19 20" key="1">
    <citation type="submission" date="2018-10" db="EMBL/GenBank/DDBJ databases">
        <title>A high-quality apple genome assembly.</title>
        <authorList>
            <person name="Hu J."/>
        </authorList>
    </citation>
    <scope>NUCLEOTIDE SEQUENCE [LARGE SCALE GENOMIC DNA]</scope>
    <source>
        <strain evidence="20">cv. HFTH1</strain>
        <tissue evidence="19">Young leaf</tissue>
    </source>
</reference>
<keyword evidence="10" id="KW-0677">Repeat</keyword>
<dbReference type="InterPro" id="IPR001611">
    <property type="entry name" value="Leu-rich_rpt"/>
</dbReference>
<dbReference type="InterPro" id="IPR002013">
    <property type="entry name" value="SAC_dom"/>
</dbReference>
<gene>
    <name evidence="19" type="ORF">DVH24_036169</name>
</gene>
<evidence type="ECO:0000256" key="8">
    <source>
        <dbReference type="ARBA" id="ARBA00022692"/>
    </source>
</evidence>
<keyword evidence="17" id="KW-0325">Glycoprotein</keyword>
<evidence type="ECO:0000256" key="1">
    <source>
        <dbReference type="ARBA" id="ARBA00004162"/>
    </source>
</evidence>
<evidence type="ECO:0000256" key="16">
    <source>
        <dbReference type="ARBA" id="ARBA00023170"/>
    </source>
</evidence>
<dbReference type="PANTHER" id="PTHR48060:SF21">
    <property type="entry name" value="L DOMAIN-LIKE PROTEIN"/>
    <property type="match status" value="1"/>
</dbReference>
<keyword evidence="9" id="KW-0732">Signal</keyword>
<evidence type="ECO:0000313" key="20">
    <source>
        <dbReference type="Proteomes" id="UP000290289"/>
    </source>
</evidence>
<evidence type="ECO:0000256" key="6">
    <source>
        <dbReference type="ARBA" id="ARBA00022614"/>
    </source>
</evidence>
<keyword evidence="5" id="KW-0723">Serine/threonine-protein kinase</keyword>
<dbReference type="Pfam" id="PF08263">
    <property type="entry name" value="LRRNT_2"/>
    <property type="match status" value="2"/>
</dbReference>
<dbReference type="FunFam" id="3.80.10.10:FF:000041">
    <property type="entry name" value="LRR receptor-like serine/threonine-protein kinase ERECTA"/>
    <property type="match status" value="1"/>
</dbReference>
<name>A0A498IDW1_MALDO</name>
<dbReference type="FunFam" id="3.80.10.10:FF:000101">
    <property type="entry name" value="LRR receptor-like serine/threonine-protein kinase ERECTA"/>
    <property type="match status" value="1"/>
</dbReference>
<dbReference type="GO" id="GO:0016791">
    <property type="term" value="F:phosphatase activity"/>
    <property type="evidence" value="ECO:0007669"/>
    <property type="project" value="InterPro"/>
</dbReference>
<evidence type="ECO:0000256" key="2">
    <source>
        <dbReference type="ARBA" id="ARBA00004479"/>
    </source>
</evidence>
<proteinExistence type="predicted"/>
<keyword evidence="11" id="KW-0547">Nucleotide-binding</keyword>
<dbReference type="InterPro" id="IPR055414">
    <property type="entry name" value="LRR_R13L4/SHOC2-like"/>
</dbReference>
<dbReference type="FunFam" id="3.80.10.10:FF:000288">
    <property type="entry name" value="LRR receptor-like serine/threonine-protein kinase EFR"/>
    <property type="match status" value="1"/>
</dbReference>
<dbReference type="GO" id="GO:0005886">
    <property type="term" value="C:plasma membrane"/>
    <property type="evidence" value="ECO:0007669"/>
    <property type="project" value="UniProtKB-SubCell"/>
</dbReference>
<keyword evidence="20" id="KW-1185">Reference proteome</keyword>
<dbReference type="Pfam" id="PF23598">
    <property type="entry name" value="LRR_14"/>
    <property type="match status" value="1"/>
</dbReference>
<dbReference type="InterPro" id="IPR003591">
    <property type="entry name" value="Leu-rich_rpt_typical-subtyp"/>
</dbReference>
<evidence type="ECO:0000256" key="10">
    <source>
        <dbReference type="ARBA" id="ARBA00022737"/>
    </source>
</evidence>
<evidence type="ECO:0000256" key="15">
    <source>
        <dbReference type="ARBA" id="ARBA00023136"/>
    </source>
</evidence>
<evidence type="ECO:0000256" key="4">
    <source>
        <dbReference type="ARBA" id="ARBA00022475"/>
    </source>
</evidence>
<sequence length="1202" mass="133316">MIWLHTIPPLGSLEMCCPVIRAAPNQTPHPGSPKQNLDDIRSGGNDQIAYRKLCSCTNFADGSWDLSRLPCLSSDLHEVSVLQRGYEEFNCSGGKGFDSFDSLANFSVTWDKKDEAYFMALLKTVQSTLGLYFSYETDITLNFQRRCKLVEGWMAKPIWKQTAQLKLKGLSATLTLVSRRCTRRLGTRMWRRGANLDGDVANFIETEQLVEIEGFQSSLLQIRGSIPLLWEQIVDLSYKPQLRIITHEQMHGDEGQPSMAFSAEMQNLPNVRYVSFDFHHVCGNSNFENLKVLYEQISEQFEQQGYFLVDAKGNILEEQKGVVRSNCIDCLDRTNVTQSYLAQMSLDAQLQRTRVLDSFESISMFAQHCQTFREYGILRDGIRQDAMDLISGCYTVRRDISPSRAESFSYIPVASALLIGGLTLTSVTLQQVLCMISTCPESAAFPSPTLLGNESDHLGLLDFKKRITKDPLSVMSSWNHSLGNQQVSWEIPQELGRLRTLKSLNLSFNSLGGKIPINMSHCTQLRYFDLFSIKIMDVMKIAFTIKHSRTIRNLVLLKFLHGFILLLLCMISTCPESAAFLGPTLLGNKSDRLALLDFKKRITEDPLSVMSSWNHSIHFCSWVGITCHRATQRVLILDLEDKQLVGSIPPSIGNLTLLVEISLGINKFHDEIPQELGRLRTLESLNLSFNSLGGKIPTNMSHCTQLRVFDLVSNKIIGSIPHQLSSWLSLTVLHLTANNLSGTIPGWIGNFSSLRSLRLSLNNFQGSIPNELGHITTLKIFAVGQNNLSGMLPSSIYNISSIYKFGVAKNQVHGELPPNLGILLPNLVVFLCGMNNFTGNIPVSISNASRLQVIDFDSNDFTGTIPGESLGSLRSLIWLNFEDNRLGNGKLGDLSFPNFLTNCTSLQELGLSYNRFGGEIPRSIANLSTQLQVLYLGFNLLHGSLPNDIGNLINLIDLDVSHNYLAGVVPEEIGKLEKMEILDLHANKISGPIPSSLGNIASLIELYMDGNSFKGSIPPSLGNCQNLLLLYLYNNNLTGNIPQKLIELSNLSISLDLSENYLTGSLPSNVGDLVHLTMLDVSNNKLTGEIPSTIGSCTSLEGLYLDNNKFEGTIPQSLKDLRGLEKLDISSNNLSEQIPVFISKLGALEYLNLSYNDFEGELPKEGIFSNVSGVSVLGNHRLCGGIPQLHLPACPKNKHNSS</sequence>
<keyword evidence="15" id="KW-0472">Membrane</keyword>
<organism evidence="19 20">
    <name type="scientific">Malus domestica</name>
    <name type="common">Apple</name>
    <name type="synonym">Pyrus malus</name>
    <dbReference type="NCBI Taxonomy" id="3750"/>
    <lineage>
        <taxon>Eukaryota</taxon>
        <taxon>Viridiplantae</taxon>
        <taxon>Streptophyta</taxon>
        <taxon>Embryophyta</taxon>
        <taxon>Tracheophyta</taxon>
        <taxon>Spermatophyta</taxon>
        <taxon>Magnoliopsida</taxon>
        <taxon>eudicotyledons</taxon>
        <taxon>Gunneridae</taxon>
        <taxon>Pentapetalae</taxon>
        <taxon>rosids</taxon>
        <taxon>fabids</taxon>
        <taxon>Rosales</taxon>
        <taxon>Rosaceae</taxon>
        <taxon>Amygdaloideae</taxon>
        <taxon>Maleae</taxon>
        <taxon>Malus</taxon>
    </lineage>
</organism>
<dbReference type="Proteomes" id="UP000290289">
    <property type="component" value="Chromosome 12"/>
</dbReference>
<dbReference type="Pfam" id="PF02383">
    <property type="entry name" value="Syja_N"/>
    <property type="match status" value="1"/>
</dbReference>
<keyword evidence="12" id="KW-0418">Kinase</keyword>
<dbReference type="SMART" id="SM00369">
    <property type="entry name" value="LRR_TYP"/>
    <property type="match status" value="8"/>
</dbReference>
<evidence type="ECO:0000313" key="19">
    <source>
        <dbReference type="EMBL" id="RXH81828.1"/>
    </source>
</evidence>
<keyword evidence="14" id="KW-1133">Transmembrane helix</keyword>
<keyword evidence="4" id="KW-1003">Cell membrane</keyword>
<evidence type="ECO:0000256" key="13">
    <source>
        <dbReference type="ARBA" id="ARBA00022840"/>
    </source>
</evidence>
<evidence type="ECO:0000256" key="11">
    <source>
        <dbReference type="ARBA" id="ARBA00022741"/>
    </source>
</evidence>
<keyword evidence="6" id="KW-0433">Leucine-rich repeat</keyword>
<dbReference type="SUPFAM" id="SSF52047">
    <property type="entry name" value="RNI-like"/>
    <property type="match status" value="1"/>
</dbReference>
<dbReference type="InterPro" id="IPR032675">
    <property type="entry name" value="LRR_dom_sf"/>
</dbReference>
<dbReference type="PANTHER" id="PTHR48060">
    <property type="entry name" value="DNA DAMAGE-REPAIR/TOLERATION PROTEIN DRT100"/>
    <property type="match status" value="1"/>
</dbReference>
<dbReference type="EC" id="2.7.11.1" evidence="3"/>
<dbReference type="InterPro" id="IPR013210">
    <property type="entry name" value="LRR_N_plant-typ"/>
</dbReference>
<keyword evidence="8" id="KW-0812">Transmembrane</keyword>
<evidence type="ECO:0000256" key="3">
    <source>
        <dbReference type="ARBA" id="ARBA00012513"/>
    </source>
</evidence>
<dbReference type="SUPFAM" id="SSF52058">
    <property type="entry name" value="L domain-like"/>
    <property type="match status" value="2"/>
</dbReference>
<comment type="subcellular location">
    <subcellularLocation>
        <location evidence="1">Cell membrane</location>
        <topology evidence="1">Single-pass membrane protein</topology>
    </subcellularLocation>
    <subcellularLocation>
        <location evidence="2">Membrane</location>
        <topology evidence="2">Single-pass type I membrane protein</topology>
    </subcellularLocation>
</comment>
<dbReference type="STRING" id="3750.A0A498IDW1"/>
<dbReference type="GO" id="GO:0004674">
    <property type="term" value="F:protein serine/threonine kinase activity"/>
    <property type="evidence" value="ECO:0007669"/>
    <property type="project" value="UniProtKB-KW"/>
</dbReference>
<evidence type="ECO:0000259" key="18">
    <source>
        <dbReference type="PROSITE" id="PS50275"/>
    </source>
</evidence>
<evidence type="ECO:0000256" key="14">
    <source>
        <dbReference type="ARBA" id="ARBA00022989"/>
    </source>
</evidence>
<keyword evidence="13" id="KW-0067">ATP-binding</keyword>
<evidence type="ECO:0000256" key="17">
    <source>
        <dbReference type="ARBA" id="ARBA00023180"/>
    </source>
</evidence>
<accession>A0A498IDW1</accession>
<dbReference type="AlphaFoldDB" id="A0A498IDW1"/>
<evidence type="ECO:0000256" key="9">
    <source>
        <dbReference type="ARBA" id="ARBA00022729"/>
    </source>
</evidence>
<dbReference type="Gene3D" id="3.80.10.10">
    <property type="entry name" value="Ribonuclease Inhibitor"/>
    <property type="match status" value="5"/>
</dbReference>
<feature type="domain" description="SAC" evidence="18">
    <location>
        <begin position="161"/>
        <end position="396"/>
    </location>
</feature>
<protein>
    <recommendedName>
        <fullName evidence="3">non-specific serine/threonine protein kinase</fullName>
        <ecNumber evidence="3">2.7.11.1</ecNumber>
    </recommendedName>
</protein>
<evidence type="ECO:0000256" key="7">
    <source>
        <dbReference type="ARBA" id="ARBA00022679"/>
    </source>
</evidence>
<dbReference type="InterPro" id="IPR053211">
    <property type="entry name" value="DNA_repair-toleration"/>
</dbReference>
<evidence type="ECO:0000256" key="5">
    <source>
        <dbReference type="ARBA" id="ARBA00022527"/>
    </source>
</evidence>
<evidence type="ECO:0000256" key="12">
    <source>
        <dbReference type="ARBA" id="ARBA00022777"/>
    </source>
</evidence>
<dbReference type="GO" id="GO:0005524">
    <property type="term" value="F:ATP binding"/>
    <property type="evidence" value="ECO:0007669"/>
    <property type="project" value="UniProtKB-KW"/>
</dbReference>
<comment type="caution">
    <text evidence="19">The sequence shown here is derived from an EMBL/GenBank/DDBJ whole genome shotgun (WGS) entry which is preliminary data.</text>
</comment>
<dbReference type="EMBL" id="RDQH01000338">
    <property type="protein sequence ID" value="RXH81828.1"/>
    <property type="molecule type" value="Genomic_DNA"/>
</dbReference>
<keyword evidence="7" id="KW-0808">Transferase</keyword>
<dbReference type="Pfam" id="PF00560">
    <property type="entry name" value="LRR_1"/>
    <property type="match status" value="8"/>
</dbReference>
<dbReference type="PROSITE" id="PS50275">
    <property type="entry name" value="SAC"/>
    <property type="match status" value="1"/>
</dbReference>